<dbReference type="GO" id="GO:0005886">
    <property type="term" value="C:plasma membrane"/>
    <property type="evidence" value="ECO:0007669"/>
    <property type="project" value="UniProtKB-SubCell"/>
</dbReference>
<evidence type="ECO:0000256" key="10">
    <source>
        <dbReference type="ARBA" id="ARBA00023295"/>
    </source>
</evidence>
<evidence type="ECO:0000256" key="16">
    <source>
        <dbReference type="RuleBase" id="RU361153"/>
    </source>
</evidence>
<evidence type="ECO:0000256" key="8">
    <source>
        <dbReference type="ARBA" id="ARBA00023136"/>
    </source>
</evidence>
<keyword evidence="19" id="KW-1185">Reference proteome</keyword>
<keyword evidence="11" id="KW-0961">Cell wall biogenesis/degradation</keyword>
<keyword evidence="5 16" id="KW-0378">Hydrolase</keyword>
<keyword evidence="7" id="KW-1133">Transmembrane helix</keyword>
<dbReference type="OrthoDB" id="1887033at2759"/>
<keyword evidence="3" id="KW-1003">Cell membrane</keyword>
<evidence type="ECO:0000256" key="15">
    <source>
        <dbReference type="ARBA" id="ARBA00041260"/>
    </source>
</evidence>
<feature type="domain" description="Glycoside hydrolase family 5" evidence="17">
    <location>
        <begin position="20"/>
        <end position="283"/>
    </location>
</feature>
<dbReference type="GO" id="GO:0009986">
    <property type="term" value="C:cell surface"/>
    <property type="evidence" value="ECO:0007669"/>
    <property type="project" value="TreeGrafter"/>
</dbReference>
<keyword evidence="6" id="KW-0735">Signal-anchor</keyword>
<keyword evidence="4" id="KW-0812">Transmembrane</keyword>
<evidence type="ECO:0000256" key="1">
    <source>
        <dbReference type="ARBA" id="ARBA00004401"/>
    </source>
</evidence>
<keyword evidence="10 16" id="KW-0326">Glycosidase</keyword>
<keyword evidence="8" id="KW-0472">Membrane</keyword>
<proteinExistence type="inferred from homology"/>
<evidence type="ECO:0000256" key="6">
    <source>
        <dbReference type="ARBA" id="ARBA00022968"/>
    </source>
</evidence>
<reference evidence="18" key="1">
    <citation type="submission" date="2019-06" db="EMBL/GenBank/DDBJ databases">
        <authorList>
            <person name="Zheng W."/>
        </authorList>
    </citation>
    <scope>NUCLEOTIDE SEQUENCE</scope>
    <source>
        <strain evidence="18">QDHG01</strain>
    </source>
</reference>
<comment type="subcellular location">
    <subcellularLocation>
        <location evidence="1">Cell membrane</location>
        <topology evidence="1">Single-pass type II membrane protein</topology>
    </subcellularLocation>
</comment>
<evidence type="ECO:0000313" key="19">
    <source>
        <dbReference type="Proteomes" id="UP000785679"/>
    </source>
</evidence>
<evidence type="ECO:0000256" key="5">
    <source>
        <dbReference type="ARBA" id="ARBA00022801"/>
    </source>
</evidence>
<comment type="caution">
    <text evidence="18">The sequence shown here is derived from an EMBL/GenBank/DDBJ whole genome shotgun (WGS) entry which is preliminary data.</text>
</comment>
<name>A0A8J8SUH6_HALGN</name>
<dbReference type="GO" id="GO:0004338">
    <property type="term" value="F:glucan exo-1,3-beta-glucosidase activity"/>
    <property type="evidence" value="ECO:0007669"/>
    <property type="project" value="UniProtKB-EC"/>
</dbReference>
<comment type="similarity">
    <text evidence="2 16">Belongs to the glycosyl hydrolase 5 (cellulase A) family.</text>
</comment>
<evidence type="ECO:0000256" key="9">
    <source>
        <dbReference type="ARBA" id="ARBA00023180"/>
    </source>
</evidence>
<dbReference type="PANTHER" id="PTHR31297">
    <property type="entry name" value="GLUCAN ENDO-1,6-BETA-GLUCOSIDASE B"/>
    <property type="match status" value="1"/>
</dbReference>
<dbReference type="EC" id="3.2.1.58" evidence="14"/>
<evidence type="ECO:0000256" key="2">
    <source>
        <dbReference type="ARBA" id="ARBA00005641"/>
    </source>
</evidence>
<evidence type="ECO:0000256" key="11">
    <source>
        <dbReference type="ARBA" id="ARBA00023316"/>
    </source>
</evidence>
<evidence type="ECO:0000256" key="14">
    <source>
        <dbReference type="ARBA" id="ARBA00038929"/>
    </source>
</evidence>
<evidence type="ECO:0000256" key="7">
    <source>
        <dbReference type="ARBA" id="ARBA00022989"/>
    </source>
</evidence>
<dbReference type="AlphaFoldDB" id="A0A8J8SUH6"/>
<dbReference type="GO" id="GO:0009251">
    <property type="term" value="P:glucan catabolic process"/>
    <property type="evidence" value="ECO:0007669"/>
    <property type="project" value="TreeGrafter"/>
</dbReference>
<evidence type="ECO:0000256" key="4">
    <source>
        <dbReference type="ARBA" id="ARBA00022692"/>
    </source>
</evidence>
<sequence length="311" mass="35838">MQYWGHANGDWRFEQHRSEWIQEQDIAELASYGINTVRVSIGYWLPGFDKTGGSDWAVFAPGALKYVDLLVKNWAVKYNVAVLVQIHAAKGSQNGLDHSAPPSPGQSYWALYPENVRNTVDLAVFIADRYKQEIAFLGVGLLNEPSGTTDEVTLKNYYKTAVSEIRATGNDCILTVAPLLYEQDPDHFQDFLLSEIHVWQEWHKYLIWGYEWMNEEQILNEGIPGVQEQINVWKGNPLFIGEWSIATTDNAPFDDLARFKDFGNRYRDTITTAGGGWTYWTWKTSYDENTDFQEKNSWSLRQILRNGWFTI</sequence>
<dbReference type="GO" id="GO:0005576">
    <property type="term" value="C:extracellular region"/>
    <property type="evidence" value="ECO:0007669"/>
    <property type="project" value="TreeGrafter"/>
</dbReference>
<dbReference type="InterPro" id="IPR018087">
    <property type="entry name" value="Glyco_hydro_5_CS"/>
</dbReference>
<gene>
    <name evidence="18" type="ORF">FGO68_gene583</name>
</gene>
<organism evidence="18 19">
    <name type="scientific">Halteria grandinella</name>
    <dbReference type="NCBI Taxonomy" id="5974"/>
    <lineage>
        <taxon>Eukaryota</taxon>
        <taxon>Sar</taxon>
        <taxon>Alveolata</taxon>
        <taxon>Ciliophora</taxon>
        <taxon>Intramacronucleata</taxon>
        <taxon>Spirotrichea</taxon>
        <taxon>Stichotrichia</taxon>
        <taxon>Sporadotrichida</taxon>
        <taxon>Halteriidae</taxon>
        <taxon>Halteria</taxon>
    </lineage>
</organism>
<evidence type="ECO:0000256" key="3">
    <source>
        <dbReference type="ARBA" id="ARBA00022475"/>
    </source>
</evidence>
<dbReference type="PROSITE" id="PS00659">
    <property type="entry name" value="GLYCOSYL_HYDROL_F5"/>
    <property type="match status" value="1"/>
</dbReference>
<dbReference type="EMBL" id="RRYP01032740">
    <property type="protein sequence ID" value="TNV70791.1"/>
    <property type="molecule type" value="Genomic_DNA"/>
</dbReference>
<dbReference type="InterPro" id="IPR017853">
    <property type="entry name" value="GH"/>
</dbReference>
<evidence type="ECO:0000259" key="17">
    <source>
        <dbReference type="Pfam" id="PF00150"/>
    </source>
</evidence>
<evidence type="ECO:0000313" key="18">
    <source>
        <dbReference type="EMBL" id="TNV70791.1"/>
    </source>
</evidence>
<dbReference type="Proteomes" id="UP000785679">
    <property type="component" value="Unassembled WGS sequence"/>
</dbReference>
<dbReference type="SUPFAM" id="SSF51445">
    <property type="entry name" value="(Trans)glycosidases"/>
    <property type="match status" value="1"/>
</dbReference>
<evidence type="ECO:0000256" key="12">
    <source>
        <dbReference type="ARBA" id="ARBA00036824"/>
    </source>
</evidence>
<protein>
    <recommendedName>
        <fullName evidence="14">glucan 1,3-beta-glucosidase</fullName>
        <ecNumber evidence="14">3.2.1.58</ecNumber>
    </recommendedName>
    <alternativeName>
        <fullName evidence="15">Exo-1,3-beta-glucanase D</fullName>
    </alternativeName>
</protein>
<dbReference type="InterPro" id="IPR001547">
    <property type="entry name" value="Glyco_hydro_5"/>
</dbReference>
<dbReference type="Pfam" id="PF00150">
    <property type="entry name" value="Cellulase"/>
    <property type="match status" value="1"/>
</dbReference>
<comment type="function">
    <text evidence="13">Glucosidase involved in the degradation of cellulosic biomass. Active on lichenan.</text>
</comment>
<accession>A0A8J8SUH6</accession>
<comment type="catalytic activity">
    <reaction evidence="12">
        <text>Successive hydrolysis of beta-D-glucose units from the non-reducing ends of (1-&gt;3)-beta-D-glucans, releasing alpha-glucose.</text>
        <dbReference type="EC" id="3.2.1.58"/>
    </reaction>
</comment>
<dbReference type="FunFam" id="3.20.20.80:FF:000113">
    <property type="entry name" value="Glucan 1,3-beta-glucosidase"/>
    <property type="match status" value="1"/>
</dbReference>
<dbReference type="PANTHER" id="PTHR31297:SF34">
    <property type="entry name" value="GLUCAN 1,3-BETA-GLUCOSIDASE 2"/>
    <property type="match status" value="1"/>
</dbReference>
<dbReference type="GO" id="GO:0071555">
    <property type="term" value="P:cell wall organization"/>
    <property type="evidence" value="ECO:0007669"/>
    <property type="project" value="UniProtKB-KW"/>
</dbReference>
<keyword evidence="9" id="KW-0325">Glycoprotein</keyword>
<dbReference type="InterPro" id="IPR050386">
    <property type="entry name" value="Glycosyl_hydrolase_5"/>
</dbReference>
<evidence type="ECO:0000256" key="13">
    <source>
        <dbReference type="ARBA" id="ARBA00037126"/>
    </source>
</evidence>
<dbReference type="Gene3D" id="3.20.20.80">
    <property type="entry name" value="Glycosidases"/>
    <property type="match status" value="1"/>
</dbReference>